<sequence>MMVGEGQLVQFRKRWQRILYLECLCYALGFGALAYLVSWNILVTIAVFVLAFLVALYFYRPWNLQMESAVAYIDAHVPEAAYSSGLLAISTEELSDLSKLQQHKVYSQLRTILPKLNPPNKLIASISVMLGLVLIGFAVHFGVKTYGKHLVEPSTESQIQFTPLDTLANTVQAPELKETSIAVNYPDYTQLTTLKTSNPNISAVVGSVVTWTLVFEGEVTSIDMERMGDVFALSKANGQYTLSQKVEASGFYSFNFKDVEGNAYTTDLYSLEAIKDIPPVIEVDELPQYSYFEYDSAKEILLKAKTTDDFGVDDAYIVATVSKGSGESVKFREETIRFDGTFSKGSKKLDLRKQLDLDKLGMDPGDELYFYVEALDNKVPNANISRSETYFAVIRDTVSDGFAVEGTLGVDLMPDYFRSQRQLIIDTEKLIKDRPNLSEYQFKFKSNELGFDQKSLRLKYGQFMGDEAEMQAAPGAVTHTESEEDHDHDHDHEEGEEDLLEGYSHRHDSDNEHNLVPESDHDHGHEEENGEEAEDPLHDYLHNHDNPEESTLFEKSVKDKLREALNIMWDAELYLRLYEPKSSLPYQYKALELIQEIKNSARIYVHRIGYDPPPIKEEKRLTGDIKAITNYDKKEQFDHTMSFASTRQAISRLELLSLGRTTFKETDRALFQEAGNELAQKAVDEPLKYLKVLRGLRDFDKAEERTPEKFREVQKNLLSVITEVEGNPGKKTGLEDEINVLYLKELGNYD</sequence>
<feature type="transmembrane region" description="Helical" evidence="2">
    <location>
        <begin position="122"/>
        <end position="143"/>
    </location>
</feature>
<keyword evidence="2" id="KW-0812">Transmembrane</keyword>
<comment type="caution">
    <text evidence="3">The sequence shown here is derived from an EMBL/GenBank/DDBJ whole genome shotgun (WGS) entry which is preliminary data.</text>
</comment>
<evidence type="ECO:0000313" key="4">
    <source>
        <dbReference type="Proteomes" id="UP000319204"/>
    </source>
</evidence>
<dbReference type="AlphaFoldDB" id="A0A5N5IS51"/>
<organism evidence="3 4">
    <name type="scientific">Flagellimonas hadalis</name>
    <dbReference type="NCBI Taxonomy" id="2597517"/>
    <lineage>
        <taxon>Bacteria</taxon>
        <taxon>Pseudomonadati</taxon>
        <taxon>Bacteroidota</taxon>
        <taxon>Flavobacteriia</taxon>
        <taxon>Flavobacteriales</taxon>
        <taxon>Flavobacteriaceae</taxon>
        <taxon>Flagellimonas</taxon>
    </lineage>
</organism>
<evidence type="ECO:0000256" key="2">
    <source>
        <dbReference type="SAM" id="Phobius"/>
    </source>
</evidence>
<dbReference type="RefSeq" id="WP_151890691.1">
    <property type="nucleotide sequence ID" value="NZ_VNIK02000007.1"/>
</dbReference>
<keyword evidence="4" id="KW-1185">Reference proteome</keyword>
<keyword evidence="2" id="KW-1133">Transmembrane helix</keyword>
<feature type="transmembrane region" description="Helical" evidence="2">
    <location>
        <begin position="41"/>
        <end position="59"/>
    </location>
</feature>
<dbReference type="OrthoDB" id="780137at2"/>
<name>A0A5N5IS51_9FLAO</name>
<accession>A0A5N5IS51</accession>
<feature type="compositionally biased region" description="Basic and acidic residues" evidence="1">
    <location>
        <begin position="535"/>
        <end position="547"/>
    </location>
</feature>
<dbReference type="EMBL" id="VNIK02000007">
    <property type="protein sequence ID" value="KAB5487546.1"/>
    <property type="molecule type" value="Genomic_DNA"/>
</dbReference>
<keyword evidence="2" id="KW-0472">Membrane</keyword>
<proteinExistence type="predicted"/>
<reference evidence="3" key="1">
    <citation type="submission" date="2019-10" db="EMBL/GenBank/DDBJ databases">
        <title>Muricauda hadale sp. nov., a piezophilic bacterium isolated from hadopelagic water of the Mariana Trench.</title>
        <authorList>
            <person name="Wei Y."/>
        </authorList>
    </citation>
    <scope>NUCLEOTIDE SEQUENCE [LARGE SCALE GENOMIC DNA]</scope>
    <source>
        <strain evidence="3">MT-229</strain>
    </source>
</reference>
<protein>
    <submittedName>
        <fullName evidence="3">Tryptophan-rich sensory protein</fullName>
    </submittedName>
</protein>
<feature type="transmembrane region" description="Helical" evidence="2">
    <location>
        <begin position="18"/>
        <end position="35"/>
    </location>
</feature>
<gene>
    <name evidence="3" type="ORF">FOT42_011325</name>
</gene>
<evidence type="ECO:0000313" key="3">
    <source>
        <dbReference type="EMBL" id="KAB5487546.1"/>
    </source>
</evidence>
<feature type="compositionally biased region" description="Basic and acidic residues" evidence="1">
    <location>
        <begin position="503"/>
        <end position="527"/>
    </location>
</feature>
<dbReference type="Proteomes" id="UP000319204">
    <property type="component" value="Unassembled WGS sequence"/>
</dbReference>
<evidence type="ECO:0000256" key="1">
    <source>
        <dbReference type="SAM" id="MobiDB-lite"/>
    </source>
</evidence>
<feature type="region of interest" description="Disordered" evidence="1">
    <location>
        <begin position="472"/>
        <end position="547"/>
    </location>
</feature>